<evidence type="ECO:0000256" key="4">
    <source>
        <dbReference type="SAM" id="MobiDB-lite"/>
    </source>
</evidence>
<feature type="region of interest" description="Disordered" evidence="4">
    <location>
        <begin position="368"/>
        <end position="407"/>
    </location>
</feature>
<dbReference type="PANTHER" id="PTHR13817">
    <property type="entry name" value="TITIN"/>
    <property type="match status" value="1"/>
</dbReference>
<dbReference type="RefSeq" id="WP_245931106.1">
    <property type="nucleotide sequence ID" value="NZ_CP154825.1"/>
</dbReference>
<dbReference type="CDD" id="cd00063">
    <property type="entry name" value="FN3"/>
    <property type="match status" value="3"/>
</dbReference>
<accession>A0A2S6GZG1</accession>
<evidence type="ECO:0000259" key="5">
    <source>
        <dbReference type="PROSITE" id="PS50853"/>
    </source>
</evidence>
<keyword evidence="3" id="KW-0119">Carbohydrate metabolism</keyword>
<dbReference type="InterPro" id="IPR050964">
    <property type="entry name" value="Striated_Muscle_Regulatory"/>
</dbReference>
<keyword evidence="2" id="KW-0378">Hydrolase</keyword>
<dbReference type="GO" id="GO:0000272">
    <property type="term" value="P:polysaccharide catabolic process"/>
    <property type="evidence" value="ECO:0007669"/>
    <property type="project" value="UniProtKB-KW"/>
</dbReference>
<dbReference type="Pfam" id="PF17963">
    <property type="entry name" value="Big_9"/>
    <property type="match status" value="4"/>
</dbReference>
<sequence>MGFFRRHRTAIASSVVVAVGATALVTFALSSTGYPVRQIELDDGGIWVTSDRDGLFGRLNKPVGALDAAFYPPGGTQQTYQLDVHQDGSAVAARDAATGRLFPVDVARAVALPEQGLSVDGDTTLAMAGGTLAALDPKTGRVWATRVDTQAGMTNLGTLDPANAPLAAVDPDAALAVGVDGTVRVVAKTGKVATIRPADNTFAEADYSTLPHPLQSVQVTSVGGDLVVLDPVGHKLVLPDGREIPVDTDEAARLQQPGPGSAAVVLATSTDLISVTIADGQVSVLSEAGKGAPAAPVRVGNCVHAAWSRTPDGYVRACAGGKAEPGGLADLEALVKPLFRVNRGQAVLNDLASGAVWDLDTRRKVDNWSAVKPPPVQNQSDKTKDDKNTDVVNDKPPKAVDDNLGARPGRTTVLHVLDNDSDPAGNILSISAITAPDNPAVKLAISPDGQTVQLTMPESAVDTRFKYTVDDGKGLNATASVNVEGRTQDQNEPPALRTGFKERDWSVPSGGLLSIAATTEWRDFDGDPIVLADAHTDAGSVTTTPAGFVEYSAPREAGTRQVDYRVTDGRGEPVMGEESVLVQEPTATAAVAAVAEPDVVRGQVGRPIQVKPLENDRPGSDPSDPLARLRLAGELAAPPGAAVTTDLKTGLVTVVVDRPGTVFLEYSAAFGNAPFAKGGIRVDAAPAPAEPLPPVAVPDSAVVRAQLPTLVDVLANDVDPSGALLVVQSAAPVVDDQIKVAIVKGRWLRLTALTPTLSPNPQLVRYTVTNGLTGAISGEVTVTQLGPPADDTPVPKDDYATVRAGDSVAIPVLDNDTTPGGSPISLQANVEGAPARGQLSVVGVSNPDEQVGSAYVTGGVVRYVPPSTVDAPVKVTVSYVAQNPNGDQAVGQAHVTVNPAPTPAAPNQAPAPQPVEARATAGDTIKIIVPTSGVDPDGDSVTVTGIGSASALGRVIEIGATSVTYQAYPTSAGTDTFSYLVTDAYGKSAESQVRVAVVPPGDPQPAVAVDDVVTAAPGVRLAIDVMGNDLRAPGDSIRVEPLADRNANLPAGVSLNPDSGLIELTAPELTGKPLVVVYAITGGYGEPSTATLTVRSQKDYNVPPIAGDTYAQPRPGAGTVEVDVFAAAGDVDGPAEELTVAKVFDDGATQADGKITVAVKDFPRTVAYELRDGGGATALGFIHVPATGNGAPYAKPGQSIDVPADGSKTVAVADFVIDPAGKPVKLTLADHISASPAIGLKVRNDGDQNLVLTAIPGYNGPAAITFEVTNGATLTDGTTAYITVPVQVGPDVPILRCPTGTITLIAGGTTIGMDITSVCHVWTAKVGGAADLKYTARWANEAQGVDIEGEGSRTIRLTASGAARPGSNGVLEVGVQGSPAKGTPFSVKVIAAPAPSMSPVTIDGIKAGETAEVNVAAYVRSRLRDPVISVVSVHQVEGGSATALSDGATVRITPSGDSHGTMSFEVTVTDVADRSRADRKVPGRISLRVLGVPDAPGTPVPGRTTLSRVVELSWSTPANNGAPIEGYQVDYDGGSQACSASPCTINGLTNGKQYSFTVKARNLVGWGKPSAASAPAKPDEVPGAVGALTASAPRDGAVQLNWTAPHNEGSEILKYEISWTGGGRTTVPGGATGATATGLDNDTVYTFTVVAVNGQGPGPAASTTGQSAGSPSRPAAPSFTAAQSADGKSRAVQVTWAPTSPNGPGPVTYTVNRTGGGRDKVVCRDVSATSCADDGLANDGTIYTYTVTATNSAPGDDHTSPPSPGAEMEATATPDPFDAGSIKAEPTGVDGQAKLTFDAPASHGRTNTVTCTAAGASCGTWTFDPDGKQNASFTINGLPNGQQTSISLRTCNGSQGGAYAGDPCNAPASTPVTAFGPMKDLELTLTKTDDDVNIRVSVNANGKPAKVQIKSAKLTENLTTGAGDWDWSGKANAGYNTEYSVTVTVTDEDRPTLTVTKSIKTDPPPPAPTVVISKGAACGTEANPCDKDKPTACTDASCAFITLETKFFLTPVTCTFRADNPGTFTNVNMQPNQKRQTTNFYGSPGTKLYVTCGEVEAEPLVW</sequence>
<dbReference type="Gene3D" id="2.60.40.2810">
    <property type="match status" value="1"/>
</dbReference>
<feature type="compositionally biased region" description="Low complexity" evidence="4">
    <location>
        <begin position="1667"/>
        <end position="1678"/>
    </location>
</feature>
<dbReference type="SUPFAM" id="SSF49265">
    <property type="entry name" value="Fibronectin type III"/>
    <property type="match status" value="2"/>
</dbReference>
<dbReference type="PANTHER" id="PTHR13817:SF173">
    <property type="entry name" value="FRAZZLED"/>
    <property type="match status" value="1"/>
</dbReference>
<evidence type="ECO:0000313" key="6">
    <source>
        <dbReference type="EMBL" id="PPK70624.1"/>
    </source>
</evidence>
<dbReference type="PROSITE" id="PS50853">
    <property type="entry name" value="FN3"/>
    <property type="match status" value="3"/>
</dbReference>
<dbReference type="EMBL" id="PTIX01000002">
    <property type="protein sequence ID" value="PPK70624.1"/>
    <property type="molecule type" value="Genomic_DNA"/>
</dbReference>
<dbReference type="GO" id="GO:0016798">
    <property type="term" value="F:hydrolase activity, acting on glycosyl bonds"/>
    <property type="evidence" value="ECO:0007669"/>
    <property type="project" value="UniProtKB-KW"/>
</dbReference>
<protein>
    <submittedName>
        <fullName evidence="6">Fibronectin type III domain protein</fullName>
    </submittedName>
</protein>
<dbReference type="Gene3D" id="2.60.40.10">
    <property type="entry name" value="Immunoglobulins"/>
    <property type="match status" value="3"/>
</dbReference>
<feature type="compositionally biased region" description="Basic and acidic residues" evidence="4">
    <location>
        <begin position="381"/>
        <end position="401"/>
    </location>
</feature>
<keyword evidence="7" id="KW-1185">Reference proteome</keyword>
<dbReference type="InterPro" id="IPR013783">
    <property type="entry name" value="Ig-like_fold"/>
</dbReference>
<dbReference type="Pfam" id="PF00041">
    <property type="entry name" value="fn3"/>
    <property type="match status" value="2"/>
</dbReference>
<feature type="region of interest" description="Disordered" evidence="4">
    <location>
        <begin position="1657"/>
        <end position="1689"/>
    </location>
</feature>
<evidence type="ECO:0000256" key="2">
    <source>
        <dbReference type="ARBA" id="ARBA00023295"/>
    </source>
</evidence>
<feature type="region of interest" description="Disordered" evidence="4">
    <location>
        <begin position="1751"/>
        <end position="1775"/>
    </location>
</feature>
<proteinExistence type="predicted"/>
<organism evidence="6 7">
    <name type="scientific">Actinokineospora auranticolor</name>
    <dbReference type="NCBI Taxonomy" id="155976"/>
    <lineage>
        <taxon>Bacteria</taxon>
        <taxon>Bacillati</taxon>
        <taxon>Actinomycetota</taxon>
        <taxon>Actinomycetes</taxon>
        <taxon>Pseudonocardiales</taxon>
        <taxon>Pseudonocardiaceae</taxon>
        <taxon>Actinokineospora</taxon>
    </lineage>
</organism>
<keyword evidence="1" id="KW-0677">Repeat</keyword>
<keyword evidence="3" id="KW-0624">Polysaccharide degradation</keyword>
<comment type="caution">
    <text evidence="6">The sequence shown here is derived from an EMBL/GenBank/DDBJ whole genome shotgun (WGS) entry which is preliminary data.</text>
</comment>
<feature type="domain" description="Fibronectin type-III" evidence="5">
    <location>
        <begin position="1673"/>
        <end position="1776"/>
    </location>
</feature>
<evidence type="ECO:0000313" key="7">
    <source>
        <dbReference type="Proteomes" id="UP000239203"/>
    </source>
</evidence>
<keyword evidence="2" id="KW-0326">Glycosidase</keyword>
<dbReference type="InterPro" id="IPR036116">
    <property type="entry name" value="FN3_sf"/>
</dbReference>
<gene>
    <name evidence="6" type="ORF">CLV40_102541</name>
</gene>
<reference evidence="6 7" key="1">
    <citation type="submission" date="2018-02" db="EMBL/GenBank/DDBJ databases">
        <title>Genomic Encyclopedia of Archaeal and Bacterial Type Strains, Phase II (KMG-II): from individual species to whole genera.</title>
        <authorList>
            <person name="Goeker M."/>
        </authorList>
    </citation>
    <scope>NUCLEOTIDE SEQUENCE [LARGE SCALE GENOMIC DNA]</scope>
    <source>
        <strain evidence="6 7">YU 961-1</strain>
    </source>
</reference>
<name>A0A2S6GZG1_9PSEU</name>
<feature type="domain" description="Fibronectin type-III" evidence="5">
    <location>
        <begin position="1584"/>
        <end position="1671"/>
    </location>
</feature>
<dbReference type="SMART" id="SM00060">
    <property type="entry name" value="FN3"/>
    <property type="match status" value="4"/>
</dbReference>
<dbReference type="InterPro" id="IPR003961">
    <property type="entry name" value="FN3_dom"/>
</dbReference>
<dbReference type="Proteomes" id="UP000239203">
    <property type="component" value="Unassembled WGS sequence"/>
</dbReference>
<evidence type="ECO:0000256" key="1">
    <source>
        <dbReference type="ARBA" id="ARBA00022737"/>
    </source>
</evidence>
<evidence type="ECO:0000256" key="3">
    <source>
        <dbReference type="ARBA" id="ARBA00023326"/>
    </source>
</evidence>
<feature type="domain" description="Fibronectin type-III" evidence="5">
    <location>
        <begin position="1495"/>
        <end position="1581"/>
    </location>
</feature>